<evidence type="ECO:0000256" key="3">
    <source>
        <dbReference type="ARBA" id="ARBA00022553"/>
    </source>
</evidence>
<feature type="compositionally biased region" description="Low complexity" evidence="11">
    <location>
        <begin position="30"/>
        <end position="65"/>
    </location>
</feature>
<name>A0A9W7Y1N5_9FUNG</name>
<feature type="non-terminal residue" evidence="14">
    <location>
        <position position="1"/>
    </location>
</feature>
<feature type="region of interest" description="Disordered" evidence="11">
    <location>
        <begin position="1"/>
        <end position="100"/>
    </location>
</feature>
<evidence type="ECO:0000256" key="1">
    <source>
        <dbReference type="ARBA" id="ARBA00012513"/>
    </source>
</evidence>
<evidence type="ECO:0000259" key="13">
    <source>
        <dbReference type="PROSITE" id="PS51285"/>
    </source>
</evidence>
<feature type="domain" description="AGC-kinase C-terminal" evidence="13">
    <location>
        <begin position="558"/>
        <end position="629"/>
    </location>
</feature>
<dbReference type="PROSITE" id="PS00108">
    <property type="entry name" value="PROTEIN_KINASE_ST"/>
    <property type="match status" value="1"/>
</dbReference>
<dbReference type="EC" id="2.7.11.1" evidence="1"/>
<dbReference type="CDD" id="cd11651">
    <property type="entry name" value="YPK1_N_like"/>
    <property type="match status" value="1"/>
</dbReference>
<dbReference type="InterPro" id="IPR000719">
    <property type="entry name" value="Prot_kinase_dom"/>
</dbReference>
<dbReference type="FunFam" id="1.10.510.10:FF:000008">
    <property type="entry name" value="Non-specific serine/threonine protein kinase"/>
    <property type="match status" value="1"/>
</dbReference>
<reference evidence="14" key="1">
    <citation type="submission" date="2022-07" db="EMBL/GenBank/DDBJ databases">
        <title>Phylogenomic reconstructions and comparative analyses of Kickxellomycotina fungi.</title>
        <authorList>
            <person name="Reynolds N.K."/>
            <person name="Stajich J.E."/>
            <person name="Barry K."/>
            <person name="Grigoriev I.V."/>
            <person name="Crous P."/>
            <person name="Smith M.E."/>
        </authorList>
    </citation>
    <scope>NUCLEOTIDE SEQUENCE</scope>
    <source>
        <strain evidence="14">NBRC 32514</strain>
    </source>
</reference>
<dbReference type="PROSITE" id="PS50011">
    <property type="entry name" value="PROTEIN_KINASE_DOM"/>
    <property type="match status" value="1"/>
</dbReference>
<keyword evidence="6 14" id="KW-0418">Kinase</keyword>
<protein>
    <recommendedName>
        <fullName evidence="1">non-specific serine/threonine protein kinase</fullName>
        <ecNumber evidence="1">2.7.11.1</ecNumber>
    </recommendedName>
</protein>
<keyword evidence="7 10" id="KW-0067">ATP-binding</keyword>
<dbReference type="Pfam" id="PF00069">
    <property type="entry name" value="Pkinase"/>
    <property type="match status" value="1"/>
</dbReference>
<evidence type="ECO:0000313" key="15">
    <source>
        <dbReference type="Proteomes" id="UP001149813"/>
    </source>
</evidence>
<evidence type="ECO:0000256" key="10">
    <source>
        <dbReference type="PROSITE-ProRule" id="PRU10141"/>
    </source>
</evidence>
<comment type="catalytic activity">
    <reaction evidence="9">
        <text>L-seryl-[protein] + ATP = O-phospho-L-seryl-[protein] + ADP + H(+)</text>
        <dbReference type="Rhea" id="RHEA:17989"/>
        <dbReference type="Rhea" id="RHEA-COMP:9863"/>
        <dbReference type="Rhea" id="RHEA-COMP:11604"/>
        <dbReference type="ChEBI" id="CHEBI:15378"/>
        <dbReference type="ChEBI" id="CHEBI:29999"/>
        <dbReference type="ChEBI" id="CHEBI:30616"/>
        <dbReference type="ChEBI" id="CHEBI:83421"/>
        <dbReference type="ChEBI" id="CHEBI:456216"/>
        <dbReference type="EC" id="2.7.11.1"/>
    </reaction>
</comment>
<sequence length="642" mass="71640">PKDNAQPAAPANPSAAQQSPAGFFGSVGRQQQPPQQQQQQQYHPAYAQQMHYDPSTAAPSAMAMPVDAPMHSPNMPQPSPTQQQQQQVLAPNGLPSAAAGASSIKRTGILVIRVMEARSLVYPPGSQQLMVRYAPYKNEAHQRPYAVVEFDKNEAVVTSLGGDMQNPIWKYRVSFDVSRTSPVMVSLYQRTAELQHQRAPQPRGFQRFGNGNSSAAAAASNNANNGGQLRNPQQMSGAAGQAQGITTGAIFLGAVQIMPDFEDNRLYDEWIPLLGGAGNSGHIRVQYCFNKKDSTPLNIEQFDLLKVIGKGSFGKVMQVRKRDSNRIYAMKILSKSKIVMRSEVAHTLAERNVLAKINHPFIVPLKFSFQTPEKLYLVLAFINGGELFHHLQREGRFDQHRSRFYAAELLSALDCLHSYNVVYRDLKPENILLDYSGHIALCDFGLCKLNMGDNETTNTFCGTPEYLAPELLQGRGYTKTVDWWTFGVLLYEMMTGLPPFYDENVNEMYRRILEDELVFPQETGNRAKSLLRGLLQRDPRRRLGNNGAAEIKEQPFFAEINWDYLIGKQYEPPFKPSVASANDTSNFDEEFTAEPPQDSYIADSNLSETVQEQFVGFTYDGSGGAMSLAQSMTMSNMDNYRN</sequence>
<dbReference type="OrthoDB" id="63267at2759"/>
<evidence type="ECO:0000256" key="7">
    <source>
        <dbReference type="ARBA" id="ARBA00022840"/>
    </source>
</evidence>
<dbReference type="PANTHER" id="PTHR24351">
    <property type="entry name" value="RIBOSOMAL PROTEIN S6 KINASE"/>
    <property type="match status" value="1"/>
</dbReference>
<keyword evidence="4 14" id="KW-0808">Transferase</keyword>
<evidence type="ECO:0000256" key="4">
    <source>
        <dbReference type="ARBA" id="ARBA00022679"/>
    </source>
</evidence>
<dbReference type="InterPro" id="IPR011009">
    <property type="entry name" value="Kinase-like_dom_sf"/>
</dbReference>
<evidence type="ECO:0000256" key="6">
    <source>
        <dbReference type="ARBA" id="ARBA00022777"/>
    </source>
</evidence>
<feature type="compositionally biased region" description="Low complexity" evidence="11">
    <location>
        <begin position="1"/>
        <end position="21"/>
    </location>
</feature>
<dbReference type="AlphaFoldDB" id="A0A9W7Y1N5"/>
<dbReference type="Gene3D" id="1.10.510.10">
    <property type="entry name" value="Transferase(Phosphotransferase) domain 1"/>
    <property type="match status" value="1"/>
</dbReference>
<evidence type="ECO:0000256" key="5">
    <source>
        <dbReference type="ARBA" id="ARBA00022741"/>
    </source>
</evidence>
<dbReference type="InterPro" id="IPR035892">
    <property type="entry name" value="C2_domain_sf"/>
</dbReference>
<dbReference type="Gene3D" id="3.30.200.20">
    <property type="entry name" value="Phosphorylase Kinase, domain 1"/>
    <property type="match status" value="1"/>
</dbReference>
<evidence type="ECO:0000259" key="12">
    <source>
        <dbReference type="PROSITE" id="PS50011"/>
    </source>
</evidence>
<dbReference type="PROSITE" id="PS00107">
    <property type="entry name" value="PROTEIN_KINASE_ATP"/>
    <property type="match status" value="1"/>
</dbReference>
<dbReference type="SMART" id="SM00133">
    <property type="entry name" value="S_TK_X"/>
    <property type="match status" value="1"/>
</dbReference>
<gene>
    <name evidence="14" type="primary">YPK2</name>
    <name evidence="14" type="ORF">LPJ53_002270</name>
</gene>
<feature type="domain" description="Protein kinase" evidence="12">
    <location>
        <begin position="302"/>
        <end position="557"/>
    </location>
</feature>
<dbReference type="InterPro" id="IPR017441">
    <property type="entry name" value="Protein_kinase_ATP_BS"/>
</dbReference>
<dbReference type="GO" id="GO:0005524">
    <property type="term" value="F:ATP binding"/>
    <property type="evidence" value="ECO:0007669"/>
    <property type="project" value="UniProtKB-UniRule"/>
</dbReference>
<dbReference type="SUPFAM" id="SSF56112">
    <property type="entry name" value="Protein kinase-like (PK-like)"/>
    <property type="match status" value="1"/>
</dbReference>
<keyword evidence="15" id="KW-1185">Reference proteome</keyword>
<feature type="binding site" evidence="10">
    <location>
        <position position="331"/>
    </location>
    <ligand>
        <name>ATP</name>
        <dbReference type="ChEBI" id="CHEBI:30616"/>
    </ligand>
</feature>
<evidence type="ECO:0000313" key="14">
    <source>
        <dbReference type="EMBL" id="KAJ1723366.1"/>
    </source>
</evidence>
<organism evidence="14 15">
    <name type="scientific">Coemansia erecta</name>
    <dbReference type="NCBI Taxonomy" id="147472"/>
    <lineage>
        <taxon>Eukaryota</taxon>
        <taxon>Fungi</taxon>
        <taxon>Fungi incertae sedis</taxon>
        <taxon>Zoopagomycota</taxon>
        <taxon>Kickxellomycotina</taxon>
        <taxon>Kickxellomycetes</taxon>
        <taxon>Kickxellales</taxon>
        <taxon>Kickxellaceae</taxon>
        <taxon>Coemansia</taxon>
    </lineage>
</organism>
<dbReference type="InterPro" id="IPR008271">
    <property type="entry name" value="Ser/Thr_kinase_AS"/>
</dbReference>
<keyword evidence="3" id="KW-0597">Phosphoprotein</keyword>
<accession>A0A9W7Y1N5</accession>
<dbReference type="FunFam" id="3.30.200.20:FF:000048">
    <property type="entry name" value="Non-specific serine/threonine protein kinase"/>
    <property type="match status" value="1"/>
</dbReference>
<dbReference type="EMBL" id="JANBOJ010000069">
    <property type="protein sequence ID" value="KAJ1723366.1"/>
    <property type="molecule type" value="Genomic_DNA"/>
</dbReference>
<keyword evidence="5 10" id="KW-0547">Nucleotide-binding</keyword>
<proteinExistence type="predicted"/>
<evidence type="ECO:0000256" key="2">
    <source>
        <dbReference type="ARBA" id="ARBA00022527"/>
    </source>
</evidence>
<comment type="catalytic activity">
    <reaction evidence="8">
        <text>L-threonyl-[protein] + ATP = O-phospho-L-threonyl-[protein] + ADP + H(+)</text>
        <dbReference type="Rhea" id="RHEA:46608"/>
        <dbReference type="Rhea" id="RHEA-COMP:11060"/>
        <dbReference type="Rhea" id="RHEA-COMP:11605"/>
        <dbReference type="ChEBI" id="CHEBI:15378"/>
        <dbReference type="ChEBI" id="CHEBI:30013"/>
        <dbReference type="ChEBI" id="CHEBI:30616"/>
        <dbReference type="ChEBI" id="CHEBI:61977"/>
        <dbReference type="ChEBI" id="CHEBI:456216"/>
        <dbReference type="EC" id="2.7.11.1"/>
    </reaction>
</comment>
<dbReference type="PROSITE" id="PS51285">
    <property type="entry name" value="AGC_KINASE_CTER"/>
    <property type="match status" value="1"/>
</dbReference>
<dbReference type="InterPro" id="IPR017892">
    <property type="entry name" value="Pkinase_C"/>
</dbReference>
<comment type="caution">
    <text evidence="14">The sequence shown here is derived from an EMBL/GenBank/DDBJ whole genome shotgun (WGS) entry which is preliminary data.</text>
</comment>
<evidence type="ECO:0000256" key="8">
    <source>
        <dbReference type="ARBA" id="ARBA00047899"/>
    </source>
</evidence>
<dbReference type="InterPro" id="IPR000961">
    <property type="entry name" value="AGC-kinase_C"/>
</dbReference>
<evidence type="ECO:0000256" key="9">
    <source>
        <dbReference type="ARBA" id="ARBA00048679"/>
    </source>
</evidence>
<dbReference type="Pfam" id="PF00433">
    <property type="entry name" value="Pkinase_C"/>
    <property type="match status" value="1"/>
</dbReference>
<keyword evidence="2" id="KW-0723">Serine/threonine-protein kinase</keyword>
<evidence type="ECO:0000256" key="11">
    <source>
        <dbReference type="SAM" id="MobiDB-lite"/>
    </source>
</evidence>
<dbReference type="GO" id="GO:0004674">
    <property type="term" value="F:protein serine/threonine kinase activity"/>
    <property type="evidence" value="ECO:0007669"/>
    <property type="project" value="UniProtKB-KW"/>
</dbReference>
<dbReference type="SUPFAM" id="SSF49562">
    <property type="entry name" value="C2 domain (Calcium/lipid-binding domain, CaLB)"/>
    <property type="match status" value="1"/>
</dbReference>
<dbReference type="Proteomes" id="UP001149813">
    <property type="component" value="Unassembled WGS sequence"/>
</dbReference>
<dbReference type="SMART" id="SM00220">
    <property type="entry name" value="S_TKc"/>
    <property type="match status" value="1"/>
</dbReference>
<feature type="region of interest" description="Disordered" evidence="11">
    <location>
        <begin position="211"/>
        <end position="237"/>
    </location>
</feature>